<feature type="region of interest" description="Disordered" evidence="2">
    <location>
        <begin position="118"/>
        <end position="138"/>
    </location>
</feature>
<evidence type="ECO:0000313" key="4">
    <source>
        <dbReference type="EMBL" id="WFD03630.1"/>
    </source>
</evidence>
<feature type="compositionally biased region" description="Low complexity" evidence="2">
    <location>
        <begin position="278"/>
        <end position="307"/>
    </location>
</feature>
<dbReference type="EMBL" id="CP119938">
    <property type="protein sequence ID" value="WFD03630.1"/>
    <property type="molecule type" value="Genomic_DNA"/>
</dbReference>
<dbReference type="Proteomes" id="UP001214603">
    <property type="component" value="Chromosome 5"/>
</dbReference>
<evidence type="ECO:0000256" key="2">
    <source>
        <dbReference type="SAM" id="MobiDB-lite"/>
    </source>
</evidence>
<accession>A0AAF0E1S6</accession>
<feature type="compositionally biased region" description="Basic residues" evidence="2">
    <location>
        <begin position="328"/>
        <end position="337"/>
    </location>
</feature>
<dbReference type="AlphaFoldDB" id="A0AAF0E1S6"/>
<evidence type="ECO:0000313" key="5">
    <source>
        <dbReference type="Proteomes" id="UP001214603"/>
    </source>
</evidence>
<reference evidence="4" key="1">
    <citation type="submission" date="2023-03" db="EMBL/GenBank/DDBJ databases">
        <title>Mating type loci evolution in Malassezia.</title>
        <authorList>
            <person name="Coelho M.A."/>
        </authorList>
    </citation>
    <scope>NUCLEOTIDE SEQUENCE</scope>
    <source>
        <strain evidence="4">CBS 7876</strain>
    </source>
</reference>
<evidence type="ECO:0000313" key="3">
    <source>
        <dbReference type="EMBL" id="WFD03622.1"/>
    </source>
</evidence>
<feature type="region of interest" description="Disordered" evidence="2">
    <location>
        <begin position="216"/>
        <end position="235"/>
    </location>
</feature>
<feature type="coiled-coil region" evidence="1">
    <location>
        <begin position="354"/>
        <end position="381"/>
    </location>
</feature>
<feature type="region of interest" description="Disordered" evidence="2">
    <location>
        <begin position="249"/>
        <end position="351"/>
    </location>
</feature>
<feature type="compositionally biased region" description="Polar residues" evidence="2">
    <location>
        <begin position="118"/>
        <end position="132"/>
    </location>
</feature>
<protein>
    <recommendedName>
        <fullName evidence="6">BZIP domain-containing protein</fullName>
    </recommendedName>
</protein>
<feature type="region of interest" description="Disordered" evidence="2">
    <location>
        <begin position="1"/>
        <end position="26"/>
    </location>
</feature>
<gene>
    <name evidence="3" type="ORF">MOBT1_002315</name>
    <name evidence="4" type="ORF">MOBT1_002323</name>
</gene>
<feature type="compositionally biased region" description="Acidic residues" evidence="2">
    <location>
        <begin position="216"/>
        <end position="225"/>
    </location>
</feature>
<sequence>MLRNAPTRSRRARFEEEPPSSPPALAGEDEEALLRDFWKNFDQTKFLRQLDSYTPHAQATKAPDVAGLVLPPLEPLVSTSLPVQQPSNPEIPVEFYGQLIQILTFVLGSNPPMLADSATTPRAENWEPQQPGSKELTPEDWKTLHNVVMLIMDHFGSSAPAPSTLVSTQELTRLLQKLMAIQQENERRASFQAFPSPLPYTPGDESMQQFLHTEFAEDEDEDDPDFQPPPVDDHALSPAWRRALHDLTANPLPPLEAPASPAKATRARKRAEAERPPAADALPAAATPQAPLDDTPELAPLRPALPEAPRRGRRAIYTAEEARERKRERNRQHMRMKRSGERLAPARSVSPDDALVREAEIKFLREEVARLREENARLRGREEMRQYAAQMGLSHPLPPVQDPAW</sequence>
<evidence type="ECO:0000256" key="1">
    <source>
        <dbReference type="SAM" id="Coils"/>
    </source>
</evidence>
<keyword evidence="5" id="KW-1185">Reference proteome</keyword>
<keyword evidence="1" id="KW-0175">Coiled coil</keyword>
<proteinExistence type="predicted"/>
<evidence type="ECO:0008006" key="6">
    <source>
        <dbReference type="Google" id="ProtNLM"/>
    </source>
</evidence>
<organism evidence="4 5">
    <name type="scientific">Malassezia obtusa</name>
    <dbReference type="NCBI Taxonomy" id="76774"/>
    <lineage>
        <taxon>Eukaryota</taxon>
        <taxon>Fungi</taxon>
        <taxon>Dikarya</taxon>
        <taxon>Basidiomycota</taxon>
        <taxon>Ustilaginomycotina</taxon>
        <taxon>Malasseziomycetes</taxon>
        <taxon>Malasseziales</taxon>
        <taxon>Malasseziaceae</taxon>
        <taxon>Malassezia</taxon>
    </lineage>
</organism>
<dbReference type="EMBL" id="CP119938">
    <property type="protein sequence ID" value="WFD03622.1"/>
    <property type="molecule type" value="Genomic_DNA"/>
</dbReference>
<name>A0AAF0E1S6_9BASI</name>